<protein>
    <submittedName>
        <fullName evidence="1">Uncharacterized protein</fullName>
    </submittedName>
</protein>
<dbReference type="EMBL" id="MSYM01000001">
    <property type="protein sequence ID" value="OLP08443.1"/>
    <property type="molecule type" value="Genomic_DNA"/>
</dbReference>
<dbReference type="Proteomes" id="UP000185911">
    <property type="component" value="Unassembled WGS sequence"/>
</dbReference>
<sequence length="58" mass="6644">MLVLDGLRRRLRERRRVRESAAAAAKKFPCERPDLRPGVLHYCSAFQPTTRMGCGDMP</sequence>
<reference evidence="1 2" key="1">
    <citation type="submission" date="2017-01" db="EMBL/GenBank/DDBJ databases">
        <title>Genome sequence of Rhodoferax antarcticus ANT.BR, a psychrophilic purple nonsulfur bacterium from an Antarctic microbial mat.</title>
        <authorList>
            <person name="Baker J."/>
            <person name="Riester C."/>
            <person name="Skinner B."/>
            <person name="Newell A."/>
            <person name="Swingley W."/>
            <person name="Madigan M."/>
            <person name="Jung D."/>
            <person name="Asao M."/>
            <person name="Chen M."/>
            <person name="Loughlin P."/>
            <person name="Pan H."/>
            <person name="Lin S."/>
            <person name="Li N."/>
            <person name="Shaw J."/>
            <person name="Prado M."/>
            <person name="Sherman C."/>
            <person name="Li X."/>
            <person name="Tang J."/>
            <person name="Blankenship R."/>
            <person name="Zhao T."/>
            <person name="Touchman J."/>
            <person name="Sattley M."/>
        </authorList>
    </citation>
    <scope>NUCLEOTIDE SEQUENCE [LARGE SCALE GENOMIC DNA]</scope>
    <source>
        <strain evidence="1 2">ANT.BR</strain>
    </source>
</reference>
<keyword evidence="2" id="KW-1185">Reference proteome</keyword>
<dbReference type="AlphaFoldDB" id="A0A1Q8YKF4"/>
<gene>
    <name evidence="1" type="ORF">BLL52_0047</name>
</gene>
<evidence type="ECO:0000313" key="1">
    <source>
        <dbReference type="EMBL" id="OLP08443.1"/>
    </source>
</evidence>
<name>A0A1Q8YKF4_9BURK</name>
<comment type="caution">
    <text evidence="1">The sequence shown here is derived from an EMBL/GenBank/DDBJ whole genome shotgun (WGS) entry which is preliminary data.</text>
</comment>
<accession>A0A1Q8YKF4</accession>
<evidence type="ECO:0000313" key="2">
    <source>
        <dbReference type="Proteomes" id="UP000185911"/>
    </source>
</evidence>
<organism evidence="1 2">
    <name type="scientific">Rhodoferax antarcticus ANT.BR</name>
    <dbReference type="NCBI Taxonomy" id="1111071"/>
    <lineage>
        <taxon>Bacteria</taxon>
        <taxon>Pseudomonadati</taxon>
        <taxon>Pseudomonadota</taxon>
        <taxon>Betaproteobacteria</taxon>
        <taxon>Burkholderiales</taxon>
        <taxon>Comamonadaceae</taxon>
        <taxon>Rhodoferax</taxon>
    </lineage>
</organism>
<proteinExistence type="predicted"/>